<feature type="non-terminal residue" evidence="1">
    <location>
        <position position="61"/>
    </location>
</feature>
<dbReference type="AlphaFoldDB" id="A0A183NQ98"/>
<accession>A0A183NQ98</accession>
<organism evidence="1 2">
    <name type="scientific">Schistosoma mattheei</name>
    <dbReference type="NCBI Taxonomy" id="31246"/>
    <lineage>
        <taxon>Eukaryota</taxon>
        <taxon>Metazoa</taxon>
        <taxon>Spiralia</taxon>
        <taxon>Lophotrochozoa</taxon>
        <taxon>Platyhelminthes</taxon>
        <taxon>Trematoda</taxon>
        <taxon>Digenea</taxon>
        <taxon>Strigeidida</taxon>
        <taxon>Schistosomatoidea</taxon>
        <taxon>Schistosomatidae</taxon>
        <taxon>Schistosoma</taxon>
    </lineage>
</organism>
<proteinExistence type="predicted"/>
<dbReference type="Proteomes" id="UP000269396">
    <property type="component" value="Unassembled WGS sequence"/>
</dbReference>
<dbReference type="EMBL" id="UZAL01011267">
    <property type="protein sequence ID" value="VDP04981.1"/>
    <property type="molecule type" value="Genomic_DNA"/>
</dbReference>
<evidence type="ECO:0000313" key="2">
    <source>
        <dbReference type="Proteomes" id="UP000269396"/>
    </source>
</evidence>
<keyword evidence="2" id="KW-1185">Reference proteome</keyword>
<dbReference type="STRING" id="31246.A0A183NQ98"/>
<evidence type="ECO:0000313" key="1">
    <source>
        <dbReference type="EMBL" id="VDP04981.1"/>
    </source>
</evidence>
<protein>
    <submittedName>
        <fullName evidence="1">Uncharacterized protein</fullName>
    </submittedName>
</protein>
<name>A0A183NQ98_9TREM</name>
<reference evidence="1 2" key="1">
    <citation type="submission" date="2018-11" db="EMBL/GenBank/DDBJ databases">
        <authorList>
            <consortium name="Pathogen Informatics"/>
        </authorList>
    </citation>
    <scope>NUCLEOTIDE SEQUENCE [LARGE SCALE GENOMIC DNA]</scope>
    <source>
        <strain>Denwood</strain>
        <strain evidence="2">Zambia</strain>
    </source>
</reference>
<sequence>LDSESSHVSSPVINEQQNKLNIQSDHLQNPITYQHTTNKLLTNDETSLSRPVSIEYNNDNN</sequence>
<feature type="non-terminal residue" evidence="1">
    <location>
        <position position="1"/>
    </location>
</feature>
<gene>
    <name evidence="1" type="ORF">SMTD_LOCUS4284</name>
</gene>